<dbReference type="OrthoDB" id="5889555at2"/>
<comment type="caution">
    <text evidence="1">The sequence shown here is derived from an EMBL/GenBank/DDBJ whole genome shotgun (WGS) entry which is preliminary data.</text>
</comment>
<accession>A0A2J9VKQ2</accession>
<dbReference type="RefSeq" id="WP_000716173.1">
    <property type="nucleotide sequence ID" value="NZ_CAWMSS010000002.1"/>
</dbReference>
<evidence type="ECO:0000313" key="1">
    <source>
        <dbReference type="EMBL" id="PNM64348.1"/>
    </source>
</evidence>
<protein>
    <submittedName>
        <fullName evidence="1">Uncharacterized protein</fullName>
    </submittedName>
</protein>
<proteinExistence type="predicted"/>
<dbReference type="AlphaFoldDB" id="A0A2J9VKQ2"/>
<name>A0A2J9VKQ2_VIBMI</name>
<organism evidence="1 2">
    <name type="scientific">Vibrio mimicus</name>
    <dbReference type="NCBI Taxonomy" id="674"/>
    <lineage>
        <taxon>Bacteria</taxon>
        <taxon>Pseudomonadati</taxon>
        <taxon>Pseudomonadota</taxon>
        <taxon>Gammaproteobacteria</taxon>
        <taxon>Vibrionales</taxon>
        <taxon>Vibrionaceae</taxon>
        <taxon>Vibrio</taxon>
    </lineage>
</organism>
<sequence>MKKHIFLSIVLLVIATPSLAKGIFLEDLINTEYNITEDNSWKNSPYAIEETPELNAFTGDRCSAETKKHLNTYPDSSRNRNVECYITHFPNSDVKTHIQSSDNGDVSVGFSWDFN</sequence>
<dbReference type="EMBL" id="LOSJ02000001">
    <property type="protein sequence ID" value="PNM64348.1"/>
    <property type="molecule type" value="Genomic_DNA"/>
</dbReference>
<keyword evidence="2" id="KW-1185">Reference proteome</keyword>
<gene>
    <name evidence="1" type="ORF">AL544_005390</name>
</gene>
<evidence type="ECO:0000313" key="2">
    <source>
        <dbReference type="Proteomes" id="UP000053748"/>
    </source>
</evidence>
<reference evidence="1" key="1">
    <citation type="submission" date="2017-12" db="EMBL/GenBank/DDBJ databases">
        <title>FDA dAtabase for Regulatory Grade micrObial Sequences (FDA-ARGOS): Supporting development and validation of Infectious Disease Dx tests.</title>
        <authorList>
            <person name="Hoffmann M."/>
            <person name="Allard M."/>
            <person name="Evans P."/>
            <person name="Brown E."/>
            <person name="Tallon L.J."/>
            <person name="Sadzewicz L."/>
            <person name="Sengamalay N."/>
            <person name="Ott S."/>
            <person name="Godinez A."/>
            <person name="Nagaraj S."/>
            <person name="Vavikolanu K."/>
            <person name="Aluvathingal J."/>
            <person name="Nadendla S."/>
            <person name="Hobson J."/>
            <person name="Sichtig H."/>
        </authorList>
    </citation>
    <scope>NUCLEOTIDE SEQUENCE [LARGE SCALE GENOMIC DNA]</scope>
    <source>
        <strain evidence="1">FDAARGOS_113</strain>
    </source>
</reference>
<dbReference type="Proteomes" id="UP000053748">
    <property type="component" value="Unassembled WGS sequence"/>
</dbReference>